<dbReference type="Proteomes" id="UP000475862">
    <property type="component" value="Unassembled WGS sequence"/>
</dbReference>
<reference evidence="1 2" key="1">
    <citation type="submission" date="2019-08" db="EMBL/GenBank/DDBJ databases">
        <title>The genome of the soybean aphid Biotype 1, its phylome, world population structure and adaptation to the North American continent.</title>
        <authorList>
            <person name="Giordano R."/>
            <person name="Donthu R.K."/>
            <person name="Hernandez A.G."/>
            <person name="Wright C.L."/>
            <person name="Zimin A.V."/>
        </authorList>
    </citation>
    <scope>NUCLEOTIDE SEQUENCE [LARGE SCALE GENOMIC DNA]</scope>
    <source>
        <tissue evidence="1">Whole aphids</tissue>
    </source>
</reference>
<evidence type="ECO:0000313" key="2">
    <source>
        <dbReference type="Proteomes" id="UP000475862"/>
    </source>
</evidence>
<dbReference type="EMBL" id="VYZN01000080">
    <property type="protein sequence ID" value="KAE9523331.1"/>
    <property type="molecule type" value="Genomic_DNA"/>
</dbReference>
<evidence type="ECO:0000313" key="1">
    <source>
        <dbReference type="EMBL" id="KAE9523331.1"/>
    </source>
</evidence>
<dbReference type="AlphaFoldDB" id="A0A6G0T076"/>
<keyword evidence="2" id="KW-1185">Reference proteome</keyword>
<name>A0A6G0T076_APHGL</name>
<accession>A0A6G0T076</accession>
<comment type="caution">
    <text evidence="1">The sequence shown here is derived from an EMBL/GenBank/DDBJ whole genome shotgun (WGS) entry which is preliminary data.</text>
</comment>
<sequence>MAATSEFFTVNCTTIYNKIFNIHNINIKTSIKILADENQGSGSMDIYHLRKTKKSRQVSTALLYIKGWGGPRTRISLTLTFGENFKGAEVKNQSIFTAPNVVDRHKKKTHIIVKSIHSSLRSESKIKSYRSELYLKNFHCVITTLEFSIILYRKDMEVGSFSVPTNISYIFQMTWNESGQVIEMEINSYRSLVCKFKTLQHILRMLAQFSQKNYITIDMEHYTNSEIIRRLGAHVQREYLPNIILFFVPIQCPTGTLIYAKPLGPIHRAGLNGVEDIPR</sequence>
<organism evidence="1 2">
    <name type="scientific">Aphis glycines</name>
    <name type="common">Soybean aphid</name>
    <dbReference type="NCBI Taxonomy" id="307491"/>
    <lineage>
        <taxon>Eukaryota</taxon>
        <taxon>Metazoa</taxon>
        <taxon>Ecdysozoa</taxon>
        <taxon>Arthropoda</taxon>
        <taxon>Hexapoda</taxon>
        <taxon>Insecta</taxon>
        <taxon>Pterygota</taxon>
        <taxon>Neoptera</taxon>
        <taxon>Paraneoptera</taxon>
        <taxon>Hemiptera</taxon>
        <taxon>Sternorrhyncha</taxon>
        <taxon>Aphidomorpha</taxon>
        <taxon>Aphidoidea</taxon>
        <taxon>Aphididae</taxon>
        <taxon>Aphidini</taxon>
        <taxon>Aphis</taxon>
        <taxon>Aphis</taxon>
    </lineage>
</organism>
<protein>
    <submittedName>
        <fullName evidence="1">Uncharacterized protein</fullName>
    </submittedName>
</protein>
<gene>
    <name evidence="1" type="ORF">AGLY_016279</name>
</gene>
<proteinExistence type="predicted"/>